<accession>C0D220</accession>
<feature type="non-terminal residue" evidence="1">
    <location>
        <position position="67"/>
    </location>
</feature>
<evidence type="ECO:0008006" key="3">
    <source>
        <dbReference type="Google" id="ProtNLM"/>
    </source>
</evidence>
<dbReference type="EMBL" id="ACCJ01000251">
    <property type="protein sequence ID" value="EEG54620.1"/>
    <property type="molecule type" value="Genomic_DNA"/>
</dbReference>
<proteinExistence type="predicted"/>
<evidence type="ECO:0000313" key="1">
    <source>
        <dbReference type="EMBL" id="EEG54620.1"/>
    </source>
</evidence>
<reference evidence="1 2" key="1">
    <citation type="submission" date="2009-02" db="EMBL/GenBank/DDBJ databases">
        <title>Draft genome sequence of Clostridium asparagiforme (DSM 15981).</title>
        <authorList>
            <person name="Sudarsanam P."/>
            <person name="Ley R."/>
            <person name="Guruge J."/>
            <person name="Turnbaugh P.J."/>
            <person name="Mahowald M."/>
            <person name="Liep D."/>
            <person name="Gordon J."/>
        </authorList>
    </citation>
    <scope>NUCLEOTIDE SEQUENCE [LARGE SCALE GENOMIC DNA]</scope>
    <source>
        <strain evidence="1 2">DSM 15981</strain>
    </source>
</reference>
<dbReference type="Proteomes" id="UP000004756">
    <property type="component" value="Unassembled WGS sequence"/>
</dbReference>
<dbReference type="HOGENOM" id="CLU_2818285_0_0_9"/>
<keyword evidence="2" id="KW-1185">Reference proteome</keyword>
<dbReference type="Pfam" id="PF12831">
    <property type="entry name" value="FAD_oxidored"/>
    <property type="match status" value="1"/>
</dbReference>
<dbReference type="InterPro" id="IPR036188">
    <property type="entry name" value="FAD/NAD-bd_sf"/>
</dbReference>
<sequence>MFKSIILYKTQGDFAVTERVEAEVVVAGGGPGGICAALAAARLGKKTVLATDRPVLGGNSSSEIRVW</sequence>
<organism evidence="1 2">
    <name type="scientific">[Clostridium] asparagiforme DSM 15981</name>
    <dbReference type="NCBI Taxonomy" id="518636"/>
    <lineage>
        <taxon>Bacteria</taxon>
        <taxon>Bacillati</taxon>
        <taxon>Bacillota</taxon>
        <taxon>Clostridia</taxon>
        <taxon>Lachnospirales</taxon>
        <taxon>Lachnospiraceae</taxon>
        <taxon>Enterocloster</taxon>
    </lineage>
</organism>
<dbReference type="Gene3D" id="3.50.50.60">
    <property type="entry name" value="FAD/NAD(P)-binding domain"/>
    <property type="match status" value="1"/>
</dbReference>
<gene>
    <name evidence="1" type="ORF">CLOSTASPAR_03309</name>
</gene>
<comment type="caution">
    <text evidence="1">The sequence shown here is derived from an EMBL/GenBank/DDBJ whole genome shotgun (WGS) entry which is preliminary data.</text>
</comment>
<dbReference type="SUPFAM" id="SSF51905">
    <property type="entry name" value="FAD/NAD(P)-binding domain"/>
    <property type="match status" value="1"/>
</dbReference>
<evidence type="ECO:0000313" key="2">
    <source>
        <dbReference type="Proteomes" id="UP000004756"/>
    </source>
</evidence>
<name>C0D220_9FIRM</name>
<dbReference type="AlphaFoldDB" id="C0D220"/>
<protein>
    <recommendedName>
        <fullName evidence="3">FAD-dependent oxidoreductase</fullName>
    </recommendedName>
</protein>